<keyword evidence="1" id="KW-0493">Microtubule</keyword>
<dbReference type="EMBL" id="KN669711">
    <property type="protein sequence ID" value="KHN03687.1"/>
    <property type="molecule type" value="Genomic_DNA"/>
</dbReference>
<evidence type="ECO:0000256" key="5">
    <source>
        <dbReference type="SAM" id="MobiDB-lite"/>
    </source>
</evidence>
<name>A0A0B2P7T7_GLYSO</name>
<dbReference type="GO" id="GO:0005874">
    <property type="term" value="C:microtubule"/>
    <property type="evidence" value="ECO:0007669"/>
    <property type="project" value="UniProtKB-KW"/>
</dbReference>
<keyword evidence="3" id="KW-0505">Motor protein</keyword>
<evidence type="ECO:0000256" key="4">
    <source>
        <dbReference type="PROSITE-ProRule" id="PRU00283"/>
    </source>
</evidence>
<dbReference type="PANTHER" id="PTHR47968">
    <property type="entry name" value="CENTROMERE PROTEIN E"/>
    <property type="match status" value="1"/>
</dbReference>
<organism evidence="7">
    <name type="scientific">Glycine soja</name>
    <name type="common">Wild soybean</name>
    <dbReference type="NCBI Taxonomy" id="3848"/>
    <lineage>
        <taxon>Eukaryota</taxon>
        <taxon>Viridiplantae</taxon>
        <taxon>Streptophyta</taxon>
        <taxon>Embryophyta</taxon>
        <taxon>Tracheophyta</taxon>
        <taxon>Spermatophyta</taxon>
        <taxon>Magnoliopsida</taxon>
        <taxon>eudicotyledons</taxon>
        <taxon>Gunneridae</taxon>
        <taxon>Pentapetalae</taxon>
        <taxon>rosids</taxon>
        <taxon>fabids</taxon>
        <taxon>Fabales</taxon>
        <taxon>Fabaceae</taxon>
        <taxon>Papilionoideae</taxon>
        <taxon>50 kb inversion clade</taxon>
        <taxon>NPAAA clade</taxon>
        <taxon>indigoferoid/millettioid clade</taxon>
        <taxon>Phaseoleae</taxon>
        <taxon>Glycine</taxon>
        <taxon>Glycine subgen. Soja</taxon>
    </lineage>
</organism>
<keyword evidence="2" id="KW-0175">Coiled coil</keyword>
<dbReference type="InterPro" id="IPR027640">
    <property type="entry name" value="Kinesin-like_fam"/>
</dbReference>
<proteinExistence type="inferred from homology"/>
<sequence>MALLQQGNQNRTTESTRANETSSRSHAILQVVVEYQVRDAAMNIIKKMGKLSAIDLAGSERALATDQRTVRSLEGANQYKLQRIEESKLSFSVTSTNCKETSFWDITTANSPSVTTLNGRKTRSHVISETTAHPSVLLQVSCFLFS</sequence>
<dbReference type="InterPro" id="IPR036961">
    <property type="entry name" value="Kinesin_motor_dom_sf"/>
</dbReference>
<protein>
    <submittedName>
        <fullName evidence="7">Kinesin-like protein KIF19</fullName>
    </submittedName>
</protein>
<dbReference type="AlphaFoldDB" id="A0A0B2P7T7"/>
<evidence type="ECO:0000256" key="3">
    <source>
        <dbReference type="ARBA" id="ARBA00023175"/>
    </source>
</evidence>
<dbReference type="GO" id="GO:0005524">
    <property type="term" value="F:ATP binding"/>
    <property type="evidence" value="ECO:0007669"/>
    <property type="project" value="InterPro"/>
</dbReference>
<dbReference type="Gene3D" id="3.40.850.10">
    <property type="entry name" value="Kinesin motor domain"/>
    <property type="match status" value="1"/>
</dbReference>
<dbReference type="Proteomes" id="UP000053555">
    <property type="component" value="Unassembled WGS sequence"/>
</dbReference>
<dbReference type="PROSITE" id="PS50067">
    <property type="entry name" value="KINESIN_MOTOR_2"/>
    <property type="match status" value="1"/>
</dbReference>
<reference evidence="7" key="1">
    <citation type="submission" date="2014-07" db="EMBL/GenBank/DDBJ databases">
        <title>Identification of a novel salt tolerance gene in wild soybean by whole-genome sequencing.</title>
        <authorList>
            <person name="Lam H.-M."/>
            <person name="Qi X."/>
            <person name="Li M.-W."/>
            <person name="Liu X."/>
            <person name="Xie M."/>
            <person name="Ni M."/>
            <person name="Xu X."/>
        </authorList>
    </citation>
    <scope>NUCLEOTIDE SEQUENCE [LARGE SCALE GENOMIC DNA]</scope>
    <source>
        <tissue evidence="7">Root</tissue>
    </source>
</reference>
<comment type="similarity">
    <text evidence="4">Belongs to the TRAFAC class myosin-kinesin ATPase superfamily. Kinesin family.</text>
</comment>
<dbReference type="GO" id="GO:0008017">
    <property type="term" value="F:microtubule binding"/>
    <property type="evidence" value="ECO:0007669"/>
    <property type="project" value="InterPro"/>
</dbReference>
<feature type="region of interest" description="Disordered" evidence="5">
    <location>
        <begin position="1"/>
        <end position="23"/>
    </location>
</feature>
<evidence type="ECO:0000313" key="7">
    <source>
        <dbReference type="EMBL" id="KHN03687.1"/>
    </source>
</evidence>
<dbReference type="GO" id="GO:0003777">
    <property type="term" value="F:microtubule motor activity"/>
    <property type="evidence" value="ECO:0007669"/>
    <property type="project" value="InterPro"/>
</dbReference>
<evidence type="ECO:0000259" key="6">
    <source>
        <dbReference type="PROSITE" id="PS50067"/>
    </source>
</evidence>
<dbReference type="InterPro" id="IPR001752">
    <property type="entry name" value="Kinesin_motor_dom"/>
</dbReference>
<dbReference type="PANTHER" id="PTHR47968:SF13">
    <property type="entry name" value="KINESIN-LIKE PROTEIN KIF19 ISOFORM X1"/>
    <property type="match status" value="1"/>
</dbReference>
<feature type="domain" description="Kinesin motor" evidence="6">
    <location>
        <begin position="1"/>
        <end position="77"/>
    </location>
</feature>
<dbReference type="InterPro" id="IPR027417">
    <property type="entry name" value="P-loop_NTPase"/>
</dbReference>
<dbReference type="SUPFAM" id="SSF52540">
    <property type="entry name" value="P-loop containing nucleoside triphosphate hydrolases"/>
    <property type="match status" value="1"/>
</dbReference>
<dbReference type="PRINTS" id="PR00380">
    <property type="entry name" value="KINESINHEAVY"/>
</dbReference>
<accession>A0A0B2P7T7</accession>
<dbReference type="GO" id="GO:0007018">
    <property type="term" value="P:microtubule-based movement"/>
    <property type="evidence" value="ECO:0007669"/>
    <property type="project" value="InterPro"/>
</dbReference>
<evidence type="ECO:0000256" key="1">
    <source>
        <dbReference type="ARBA" id="ARBA00022701"/>
    </source>
</evidence>
<evidence type="ECO:0000256" key="2">
    <source>
        <dbReference type="ARBA" id="ARBA00023054"/>
    </source>
</evidence>
<gene>
    <name evidence="7" type="ORF">glysoja_041234</name>
</gene>
<dbReference type="Pfam" id="PF00225">
    <property type="entry name" value="Kinesin"/>
    <property type="match status" value="1"/>
</dbReference>
<comment type="caution">
    <text evidence="4">Lacks conserved residue(s) required for the propagation of feature annotation.</text>
</comment>